<dbReference type="RefSeq" id="XP_017988796.1">
    <property type="nucleotide sequence ID" value="XM_018133078.1"/>
</dbReference>
<dbReference type="SUPFAM" id="SSF53254">
    <property type="entry name" value="Phosphoglycerate mutase-like"/>
    <property type="match status" value="1"/>
</dbReference>
<name>A0A0X8HUT6_9SACH</name>
<protein>
    <submittedName>
        <fullName evidence="1">HFL056Cp</fullName>
    </submittedName>
</protein>
<dbReference type="GeneID" id="28725108"/>
<dbReference type="GO" id="GO:0005737">
    <property type="term" value="C:cytoplasm"/>
    <property type="evidence" value="ECO:0007669"/>
    <property type="project" value="TreeGrafter"/>
</dbReference>
<dbReference type="Proteomes" id="UP000243052">
    <property type="component" value="Chromosome vi"/>
</dbReference>
<keyword evidence="2" id="KW-1185">Reference proteome</keyword>
<proteinExistence type="predicted"/>
<sequence length="279" mass="31477">MSQFRALPGFFKGFQSAAEASVPFNAATGLHLEFAAANSWNDLYSTIPDDSKLVIVARHGQGYHNAAEQRYGTKAWDDYWAVLDGDEFGTWDDALLTPTGIQQASSVGVKNFVPIVRELGIPEAFYSSPLRRCLQTFALEWTPVYEAFKEKLPNVIDLQIREGLREHMATHTCDRRLDRYKVSPFFQDLPIANSKLHLNYLNTDPEKDELWTPTYAESTEELDKRVGNALDGIFSEPHKYISITCHSGVIASILRVLDHPKLVSLQTGGLVYLVVRRRV</sequence>
<dbReference type="Gene3D" id="3.40.50.1240">
    <property type="entry name" value="Phosphoglycerate mutase-like"/>
    <property type="match status" value="1"/>
</dbReference>
<gene>
    <name evidence="1" type="ORF">AW171_hschr63774</name>
</gene>
<dbReference type="GO" id="GO:0016791">
    <property type="term" value="F:phosphatase activity"/>
    <property type="evidence" value="ECO:0007669"/>
    <property type="project" value="TreeGrafter"/>
</dbReference>
<dbReference type="Pfam" id="PF00300">
    <property type="entry name" value="His_Phos_1"/>
    <property type="match status" value="1"/>
</dbReference>
<dbReference type="OrthoDB" id="496981at2759"/>
<dbReference type="PANTHER" id="PTHR48100">
    <property type="entry name" value="BROAD-SPECIFICITY PHOSPHATASE YOR283W-RELATED"/>
    <property type="match status" value="1"/>
</dbReference>
<dbReference type="CDD" id="cd07067">
    <property type="entry name" value="HP_PGM_like"/>
    <property type="match status" value="1"/>
</dbReference>
<dbReference type="InterPro" id="IPR050275">
    <property type="entry name" value="PGM_Phosphatase"/>
</dbReference>
<reference evidence="1 2" key="1">
    <citation type="submission" date="2016-01" db="EMBL/GenBank/DDBJ databases">
        <title>Genome sequence of the yeast Holleya sinecauda.</title>
        <authorList>
            <person name="Dietrich F.S."/>
        </authorList>
    </citation>
    <scope>NUCLEOTIDE SEQUENCE [LARGE SCALE GENOMIC DNA]</scope>
    <source>
        <strain evidence="1 2">ATCC 58844</strain>
    </source>
</reference>
<dbReference type="AlphaFoldDB" id="A0A0X8HUT6"/>
<evidence type="ECO:0000313" key="2">
    <source>
        <dbReference type="Proteomes" id="UP000243052"/>
    </source>
</evidence>
<dbReference type="EMBL" id="CP014246">
    <property type="protein sequence ID" value="AMD21800.1"/>
    <property type="molecule type" value="Genomic_DNA"/>
</dbReference>
<dbReference type="SMART" id="SM00855">
    <property type="entry name" value="PGAM"/>
    <property type="match status" value="1"/>
</dbReference>
<evidence type="ECO:0000313" key="1">
    <source>
        <dbReference type="EMBL" id="AMD21800.1"/>
    </source>
</evidence>
<accession>A0A0X8HUT6</accession>
<dbReference type="InterPro" id="IPR029033">
    <property type="entry name" value="His_PPase_superfam"/>
</dbReference>
<dbReference type="InterPro" id="IPR013078">
    <property type="entry name" value="His_Pase_superF_clade-1"/>
</dbReference>
<dbReference type="PANTHER" id="PTHR48100:SF1">
    <property type="entry name" value="HISTIDINE PHOSPHATASE FAMILY PROTEIN-RELATED"/>
    <property type="match status" value="1"/>
</dbReference>
<organism evidence="1 2">
    <name type="scientific">Eremothecium sinecaudum</name>
    <dbReference type="NCBI Taxonomy" id="45286"/>
    <lineage>
        <taxon>Eukaryota</taxon>
        <taxon>Fungi</taxon>
        <taxon>Dikarya</taxon>
        <taxon>Ascomycota</taxon>
        <taxon>Saccharomycotina</taxon>
        <taxon>Saccharomycetes</taxon>
        <taxon>Saccharomycetales</taxon>
        <taxon>Saccharomycetaceae</taxon>
        <taxon>Eremothecium</taxon>
    </lineage>
</organism>